<keyword evidence="2" id="KW-1185">Reference proteome</keyword>
<sequence>MGKLLFCRRHHHQGAPPSPILVPPLLTWSTPNPCVGPPPPPLDLGAWTWSHLPSLLPLLSLVFRLGHVGEVNTDGSSLFTAIDRATATKPRARNLKHRIVHRFVDVYSATHAPNRDTIGAAVRHLYALDLKVSWGVNVAHELKLLAPKSHCHDFDAVINDIVDLDIQSVGVTTVGETMAWRANPWSTKKLSRRCTRRSAMRIAT</sequence>
<dbReference type="EnsemblPlants" id="OBART07G18400.1">
    <property type="protein sequence ID" value="OBART07G18400.1"/>
    <property type="gene ID" value="OBART07G18400"/>
</dbReference>
<dbReference type="Gramene" id="OBART07G18400.1">
    <property type="protein sequence ID" value="OBART07G18400.1"/>
    <property type="gene ID" value="OBART07G18400"/>
</dbReference>
<accession>A0A0D3GSB5</accession>
<dbReference type="Proteomes" id="UP000026960">
    <property type="component" value="Chromosome 7"/>
</dbReference>
<organism evidence="1">
    <name type="scientific">Oryza barthii</name>
    <dbReference type="NCBI Taxonomy" id="65489"/>
    <lineage>
        <taxon>Eukaryota</taxon>
        <taxon>Viridiplantae</taxon>
        <taxon>Streptophyta</taxon>
        <taxon>Embryophyta</taxon>
        <taxon>Tracheophyta</taxon>
        <taxon>Spermatophyta</taxon>
        <taxon>Magnoliopsida</taxon>
        <taxon>Liliopsida</taxon>
        <taxon>Poales</taxon>
        <taxon>Poaceae</taxon>
        <taxon>BOP clade</taxon>
        <taxon>Oryzoideae</taxon>
        <taxon>Oryzeae</taxon>
        <taxon>Oryzinae</taxon>
        <taxon>Oryza</taxon>
    </lineage>
</organism>
<dbReference type="STRING" id="65489.A0A0D3GSB5"/>
<name>A0A0D3GSB5_9ORYZ</name>
<evidence type="ECO:0000313" key="2">
    <source>
        <dbReference type="Proteomes" id="UP000026960"/>
    </source>
</evidence>
<dbReference type="PaxDb" id="65489-OBART07G18400.1"/>
<reference evidence="1" key="2">
    <citation type="submission" date="2015-03" db="UniProtKB">
        <authorList>
            <consortium name="EnsemblPlants"/>
        </authorList>
    </citation>
    <scope>IDENTIFICATION</scope>
</reference>
<reference evidence="1" key="1">
    <citation type="journal article" date="2009" name="Rice">
        <title>De Novo Next Generation Sequencing of Plant Genomes.</title>
        <authorList>
            <person name="Rounsley S."/>
            <person name="Marri P.R."/>
            <person name="Yu Y."/>
            <person name="He R."/>
            <person name="Sisneros N."/>
            <person name="Goicoechea J.L."/>
            <person name="Lee S.J."/>
            <person name="Angelova A."/>
            <person name="Kudrna D."/>
            <person name="Luo M."/>
            <person name="Affourtit J."/>
            <person name="Desany B."/>
            <person name="Knight J."/>
            <person name="Niazi F."/>
            <person name="Egholm M."/>
            <person name="Wing R.A."/>
        </authorList>
    </citation>
    <scope>NUCLEOTIDE SEQUENCE [LARGE SCALE GENOMIC DNA]</scope>
    <source>
        <strain evidence="1">cv. IRGC 105608</strain>
    </source>
</reference>
<dbReference type="HOGENOM" id="CLU_1534957_0_0_1"/>
<evidence type="ECO:0000313" key="1">
    <source>
        <dbReference type="EnsemblPlants" id="OBART07G18400.1"/>
    </source>
</evidence>
<dbReference type="PANTHER" id="PTHR36068:SF1">
    <property type="entry name" value="OS01G0102500 PROTEIN"/>
    <property type="match status" value="1"/>
</dbReference>
<protein>
    <submittedName>
        <fullName evidence="1">Uncharacterized protein</fullName>
    </submittedName>
</protein>
<dbReference type="AlphaFoldDB" id="A0A0D3GSB5"/>
<proteinExistence type="predicted"/>
<dbReference type="PANTHER" id="PTHR36068">
    <property type="entry name" value="OS01G0102500 PROTEIN"/>
    <property type="match status" value="1"/>
</dbReference>